<gene>
    <name evidence="1" type="ORF">S01H1_63211</name>
</gene>
<organism evidence="1">
    <name type="scientific">marine sediment metagenome</name>
    <dbReference type="NCBI Taxonomy" id="412755"/>
    <lineage>
        <taxon>unclassified sequences</taxon>
        <taxon>metagenomes</taxon>
        <taxon>ecological metagenomes</taxon>
    </lineage>
</organism>
<reference evidence="1" key="1">
    <citation type="journal article" date="2014" name="Front. Microbiol.">
        <title>High frequency of phylogenetically diverse reductive dehalogenase-homologous genes in deep subseafloor sedimentary metagenomes.</title>
        <authorList>
            <person name="Kawai M."/>
            <person name="Futagami T."/>
            <person name="Toyoda A."/>
            <person name="Takaki Y."/>
            <person name="Nishi S."/>
            <person name="Hori S."/>
            <person name="Arai W."/>
            <person name="Tsubouchi T."/>
            <person name="Morono Y."/>
            <person name="Uchiyama I."/>
            <person name="Ito T."/>
            <person name="Fujiyama A."/>
            <person name="Inagaki F."/>
            <person name="Takami H."/>
        </authorList>
    </citation>
    <scope>NUCLEOTIDE SEQUENCE</scope>
    <source>
        <strain evidence="1">Expedition CK06-06</strain>
    </source>
</reference>
<sequence length="40" mass="4575">IIPVVFGLHAYSLDLIENSEDILLELLILLKIPTPYLLNR</sequence>
<feature type="non-terminal residue" evidence="1">
    <location>
        <position position="1"/>
    </location>
</feature>
<name>X0WST5_9ZZZZ</name>
<comment type="caution">
    <text evidence="1">The sequence shown here is derived from an EMBL/GenBank/DDBJ whole genome shotgun (WGS) entry which is preliminary data.</text>
</comment>
<accession>X0WST5</accession>
<protein>
    <submittedName>
        <fullName evidence="1">Uncharacterized protein</fullName>
    </submittedName>
</protein>
<dbReference type="EMBL" id="BARS01041575">
    <property type="protein sequence ID" value="GAG33730.1"/>
    <property type="molecule type" value="Genomic_DNA"/>
</dbReference>
<dbReference type="AlphaFoldDB" id="X0WST5"/>
<evidence type="ECO:0000313" key="1">
    <source>
        <dbReference type="EMBL" id="GAG33730.1"/>
    </source>
</evidence>
<proteinExistence type="predicted"/>